<reference evidence="2 3" key="1">
    <citation type="submission" date="2019-03" db="EMBL/GenBank/DDBJ databases">
        <title>Dyadobacter AR-3-6 sp. nov., isolated from arctic soil.</title>
        <authorList>
            <person name="Chaudhary D.K."/>
        </authorList>
    </citation>
    <scope>NUCLEOTIDE SEQUENCE [LARGE SCALE GENOMIC DNA]</scope>
    <source>
        <strain evidence="2 3">AR-3-6</strain>
    </source>
</reference>
<gene>
    <name evidence="2" type="ORF">E0F88_00820</name>
</gene>
<dbReference type="InterPro" id="IPR008910">
    <property type="entry name" value="MSC_TM_helix"/>
</dbReference>
<evidence type="ECO:0000313" key="3">
    <source>
        <dbReference type="Proteomes" id="UP000294850"/>
    </source>
</evidence>
<proteinExistence type="predicted"/>
<keyword evidence="1" id="KW-0472">Membrane</keyword>
<dbReference type="AlphaFoldDB" id="A0A4R5DVV7"/>
<sequence length="97" mass="10487">MSNLLSWFLKAVPRLGLVILIVIIGILVAGWLTSLFEKKLMKKSKYQLMSSLQAKAIKLILIMYVILLSVHAAGLSGIAWASTATCPCAGDCAGFYV</sequence>
<evidence type="ECO:0008006" key="4">
    <source>
        <dbReference type="Google" id="ProtNLM"/>
    </source>
</evidence>
<accession>A0A4R5DVV7</accession>
<dbReference type="RefSeq" id="WP_131956782.1">
    <property type="nucleotide sequence ID" value="NZ_SMFL01000001.1"/>
</dbReference>
<dbReference type="EMBL" id="SMFL01000001">
    <property type="protein sequence ID" value="TDE18702.1"/>
    <property type="molecule type" value="Genomic_DNA"/>
</dbReference>
<feature type="transmembrane region" description="Helical" evidence="1">
    <location>
        <begin position="15"/>
        <end position="36"/>
    </location>
</feature>
<keyword evidence="1" id="KW-0812">Transmembrane</keyword>
<keyword evidence="1" id="KW-1133">Transmembrane helix</keyword>
<dbReference type="Pfam" id="PF05552">
    <property type="entry name" value="MS_channel_1st_1"/>
    <property type="match status" value="1"/>
</dbReference>
<protein>
    <recommendedName>
        <fullName evidence="4">Mechanosensitive ion channel family protein</fullName>
    </recommendedName>
</protein>
<feature type="transmembrane region" description="Helical" evidence="1">
    <location>
        <begin position="57"/>
        <end position="81"/>
    </location>
</feature>
<name>A0A4R5DVV7_9BACT</name>
<keyword evidence="3" id="KW-1185">Reference proteome</keyword>
<organism evidence="2 3">
    <name type="scientific">Dyadobacter psychrotolerans</name>
    <dbReference type="NCBI Taxonomy" id="2541721"/>
    <lineage>
        <taxon>Bacteria</taxon>
        <taxon>Pseudomonadati</taxon>
        <taxon>Bacteroidota</taxon>
        <taxon>Cytophagia</taxon>
        <taxon>Cytophagales</taxon>
        <taxon>Spirosomataceae</taxon>
        <taxon>Dyadobacter</taxon>
    </lineage>
</organism>
<comment type="caution">
    <text evidence="2">The sequence shown here is derived from an EMBL/GenBank/DDBJ whole genome shotgun (WGS) entry which is preliminary data.</text>
</comment>
<dbReference type="Proteomes" id="UP000294850">
    <property type="component" value="Unassembled WGS sequence"/>
</dbReference>
<evidence type="ECO:0000313" key="2">
    <source>
        <dbReference type="EMBL" id="TDE18702.1"/>
    </source>
</evidence>
<evidence type="ECO:0000256" key="1">
    <source>
        <dbReference type="SAM" id="Phobius"/>
    </source>
</evidence>